<dbReference type="Proteomes" id="UP000449249">
    <property type="component" value="Unassembled WGS sequence"/>
</dbReference>
<evidence type="ECO:0000313" key="8">
    <source>
        <dbReference type="Proteomes" id="UP000449249"/>
    </source>
</evidence>
<evidence type="ECO:0000313" key="3">
    <source>
        <dbReference type="EMBL" id="MZK09885.1"/>
    </source>
</evidence>
<reference evidence="5 6" key="1">
    <citation type="submission" date="2015-09" db="EMBL/GenBank/DDBJ databases">
        <authorList>
            <consortium name="Pathogen Informatics"/>
        </authorList>
    </citation>
    <scope>NUCLEOTIDE SEQUENCE [LARGE SCALE GENOMIC DNA]</scope>
    <source>
        <strain evidence="2 5">2789STDY5608851</strain>
        <strain evidence="1 6">2789STDY5834961</strain>
    </source>
</reference>
<dbReference type="Proteomes" id="UP000446719">
    <property type="component" value="Unassembled WGS sequence"/>
</dbReference>
<sequence>MKNKYGIGFLLFLILVVFGITCAYQLSLNKGKREIQAEINAKEQREMNDTSVAADGQALKDDCYYLKELNGYVVVYLSDKKTVYEYTDISLEYLPENLQKEIQNGKYIETSESLYGFLENYSS</sequence>
<reference evidence="7 8" key="2">
    <citation type="journal article" date="2019" name="Nat. Med.">
        <title>A library of human gut bacterial isolates paired with longitudinal multiomics data enables mechanistic microbiome research.</title>
        <authorList>
            <person name="Poyet M."/>
            <person name="Groussin M."/>
            <person name="Gibbons S.M."/>
            <person name="Avila-Pacheco J."/>
            <person name="Jiang X."/>
            <person name="Kearney S.M."/>
            <person name="Perrotta A.R."/>
            <person name="Berdy B."/>
            <person name="Zhao S."/>
            <person name="Lieberman T.D."/>
            <person name="Swanson P.K."/>
            <person name="Smith M."/>
            <person name="Roesemann S."/>
            <person name="Alexander J.E."/>
            <person name="Rich S.A."/>
            <person name="Livny J."/>
            <person name="Vlamakis H."/>
            <person name="Clish C."/>
            <person name="Bullock K."/>
            <person name="Deik A."/>
            <person name="Scott J."/>
            <person name="Pierce K.A."/>
            <person name="Xavier R.J."/>
            <person name="Alm E.J."/>
        </authorList>
    </citation>
    <scope>NUCLEOTIDE SEQUENCE [LARGE SCALE GENOMIC DNA]</scope>
    <source>
        <strain evidence="3 8">BIOML-A1</strain>
        <strain evidence="4 7">BIOML-A7</strain>
    </source>
</reference>
<dbReference type="RefSeq" id="WP_055193864.1">
    <property type="nucleotide sequence ID" value="NZ_CAXSPU010000013.1"/>
</dbReference>
<evidence type="ECO:0000313" key="6">
    <source>
        <dbReference type="Proteomes" id="UP000095597"/>
    </source>
</evidence>
<dbReference type="Proteomes" id="UP000095597">
    <property type="component" value="Unassembled WGS sequence"/>
</dbReference>
<name>A0A173SCX9_9FIRM</name>
<dbReference type="OrthoDB" id="1912898at2"/>
<protein>
    <recommendedName>
        <fullName evidence="9">Bypass of forespore C C-terminal domain-containing protein</fullName>
    </recommendedName>
</protein>
<dbReference type="EMBL" id="CYYM01000002">
    <property type="protein sequence ID" value="CUN66228.1"/>
    <property type="molecule type" value="Genomic_DNA"/>
</dbReference>
<gene>
    <name evidence="2" type="ORF">ERS852408_00734</name>
    <name evidence="1" type="ORF">ERS852573_00947</name>
    <name evidence="4" type="ORF">GT565_03110</name>
    <name evidence="3" type="ORF">GT576_05950</name>
</gene>
<evidence type="ECO:0000313" key="2">
    <source>
        <dbReference type="EMBL" id="CUN66228.1"/>
    </source>
</evidence>
<organism evidence="1 6">
    <name type="scientific">Dorea longicatena</name>
    <dbReference type="NCBI Taxonomy" id="88431"/>
    <lineage>
        <taxon>Bacteria</taxon>
        <taxon>Bacillati</taxon>
        <taxon>Bacillota</taxon>
        <taxon>Clostridia</taxon>
        <taxon>Lachnospirales</taxon>
        <taxon>Lachnospiraceae</taxon>
        <taxon>Dorea</taxon>
    </lineage>
</organism>
<proteinExistence type="predicted"/>
<dbReference type="EMBL" id="WWSH01000004">
    <property type="protein sequence ID" value="MZK09885.1"/>
    <property type="molecule type" value="Genomic_DNA"/>
</dbReference>
<dbReference type="EMBL" id="CYXO01000004">
    <property type="protein sequence ID" value="CUM87846.1"/>
    <property type="molecule type" value="Genomic_DNA"/>
</dbReference>
<dbReference type="Proteomes" id="UP000095380">
    <property type="component" value="Unassembled WGS sequence"/>
</dbReference>
<dbReference type="AlphaFoldDB" id="A0A173SCX9"/>
<evidence type="ECO:0000313" key="7">
    <source>
        <dbReference type="Proteomes" id="UP000446719"/>
    </source>
</evidence>
<accession>A0A173SCX9</accession>
<evidence type="ECO:0008006" key="9">
    <source>
        <dbReference type="Google" id="ProtNLM"/>
    </source>
</evidence>
<evidence type="ECO:0000313" key="4">
    <source>
        <dbReference type="EMBL" id="MZK17129.1"/>
    </source>
</evidence>
<evidence type="ECO:0000313" key="5">
    <source>
        <dbReference type="Proteomes" id="UP000095380"/>
    </source>
</evidence>
<evidence type="ECO:0000313" key="1">
    <source>
        <dbReference type="EMBL" id="CUM87846.1"/>
    </source>
</evidence>
<dbReference type="EMBL" id="WWSB01000002">
    <property type="protein sequence ID" value="MZK17129.1"/>
    <property type="molecule type" value="Genomic_DNA"/>
</dbReference>